<protein>
    <recommendedName>
        <fullName evidence="9">Histidinol-phosphate aminotransferase</fullName>
        <ecNumber evidence="9">2.6.1.9</ecNumber>
    </recommendedName>
    <alternativeName>
        <fullName evidence="9">Imidazole acetol-phosphate transaminase</fullName>
    </alternativeName>
</protein>
<comment type="cofactor">
    <cofactor evidence="1 9">
        <name>pyridoxal 5'-phosphate</name>
        <dbReference type="ChEBI" id="CHEBI:597326"/>
    </cofactor>
</comment>
<evidence type="ECO:0000313" key="11">
    <source>
        <dbReference type="EMBL" id="SDB86395.1"/>
    </source>
</evidence>
<dbReference type="Gene3D" id="3.90.1150.10">
    <property type="entry name" value="Aspartate Aminotransferase, domain 1"/>
    <property type="match status" value="1"/>
</dbReference>
<dbReference type="InterPro" id="IPR015421">
    <property type="entry name" value="PyrdxlP-dep_Trfase_major"/>
</dbReference>
<dbReference type="UniPathway" id="UPA00031">
    <property type="reaction ID" value="UER00012"/>
</dbReference>
<comment type="subunit">
    <text evidence="4 9">Homodimer.</text>
</comment>
<evidence type="ECO:0000256" key="6">
    <source>
        <dbReference type="ARBA" id="ARBA00022679"/>
    </source>
</evidence>
<dbReference type="AlphaFoldDB" id="A0A1G6GXJ1"/>
<keyword evidence="7 9" id="KW-0663">Pyridoxal phosphate</keyword>
<dbReference type="GO" id="GO:0004400">
    <property type="term" value="F:histidinol-phosphate transaminase activity"/>
    <property type="evidence" value="ECO:0007669"/>
    <property type="project" value="UniProtKB-UniRule"/>
</dbReference>
<evidence type="ECO:0000259" key="10">
    <source>
        <dbReference type="Pfam" id="PF00155"/>
    </source>
</evidence>
<keyword evidence="5 9" id="KW-0032">Aminotransferase</keyword>
<dbReference type="EMBL" id="FMYO01000001">
    <property type="protein sequence ID" value="SDB86395.1"/>
    <property type="molecule type" value="Genomic_DNA"/>
</dbReference>
<dbReference type="STRING" id="1226327.SAMN05421732_101437"/>
<dbReference type="NCBIfam" id="TIGR01141">
    <property type="entry name" value="hisC"/>
    <property type="match status" value="1"/>
</dbReference>
<dbReference type="GO" id="GO:0030170">
    <property type="term" value="F:pyridoxal phosphate binding"/>
    <property type="evidence" value="ECO:0007669"/>
    <property type="project" value="InterPro"/>
</dbReference>
<dbReference type="InterPro" id="IPR004839">
    <property type="entry name" value="Aminotransferase_I/II_large"/>
</dbReference>
<dbReference type="Proteomes" id="UP000243468">
    <property type="component" value="Unassembled WGS sequence"/>
</dbReference>
<dbReference type="CDD" id="cd00609">
    <property type="entry name" value="AAT_like"/>
    <property type="match status" value="1"/>
</dbReference>
<evidence type="ECO:0000256" key="9">
    <source>
        <dbReference type="HAMAP-Rule" id="MF_01023"/>
    </source>
</evidence>
<dbReference type="InterPro" id="IPR005861">
    <property type="entry name" value="HisP_aminotrans"/>
</dbReference>
<dbReference type="OrthoDB" id="9813612at2"/>
<evidence type="ECO:0000256" key="4">
    <source>
        <dbReference type="ARBA" id="ARBA00011738"/>
    </source>
</evidence>
<evidence type="ECO:0000256" key="2">
    <source>
        <dbReference type="ARBA" id="ARBA00005011"/>
    </source>
</evidence>
<evidence type="ECO:0000256" key="7">
    <source>
        <dbReference type="ARBA" id="ARBA00022898"/>
    </source>
</evidence>
<proteinExistence type="inferred from homology"/>
<evidence type="ECO:0000313" key="12">
    <source>
        <dbReference type="Proteomes" id="UP000243468"/>
    </source>
</evidence>
<keyword evidence="9" id="KW-0028">Amino-acid biosynthesis</keyword>
<keyword evidence="6 9" id="KW-0808">Transferase</keyword>
<organism evidence="11 12">
    <name type="scientific">Acinetobacter kookii</name>
    <dbReference type="NCBI Taxonomy" id="1226327"/>
    <lineage>
        <taxon>Bacteria</taxon>
        <taxon>Pseudomonadati</taxon>
        <taxon>Pseudomonadota</taxon>
        <taxon>Gammaproteobacteria</taxon>
        <taxon>Moraxellales</taxon>
        <taxon>Moraxellaceae</taxon>
        <taxon>Acinetobacter</taxon>
    </lineage>
</organism>
<keyword evidence="9" id="KW-0368">Histidine biosynthesis</keyword>
<sequence length="368" mass="40186">MSFVPANEGISKLKPYQPGKPISELERELGITDIVKLASNENPLGCSDKVKQAVAAELAEIGRYPDGGGFILKDQIQAQFGVTADRITLGNGSNDLLEMFARTFVSEKDSVIYSQHAFAVYALVTQAINAEAIEVPAKGFAHDLDAMAAAIKDNTKLVFIANPNNPTGTWFEEAEFEAFMQKVPANVIVVLDEAYVEYFPENFNSLKFLEQYPNIIVSRTLSKCYGLAALRVGFALASVEVTDYLNRIRQPFNVNHLAMVAAVAALKDEDFIEQSRIVNKAGMKQLEQGFEALGLNYVPSRANFILVDVQADPVQTFNALLKEGVIVRPVGIANHLRVSIGTEAENAKFLTALAKVLDLAPDAVEEKA</sequence>
<dbReference type="GO" id="GO:0000105">
    <property type="term" value="P:L-histidine biosynthetic process"/>
    <property type="evidence" value="ECO:0007669"/>
    <property type="project" value="UniProtKB-UniRule"/>
</dbReference>
<dbReference type="InterPro" id="IPR015422">
    <property type="entry name" value="PyrdxlP-dep_Trfase_small"/>
</dbReference>
<dbReference type="InterPro" id="IPR050106">
    <property type="entry name" value="HistidinolP_aminotransfase"/>
</dbReference>
<dbReference type="PANTHER" id="PTHR43643:SF3">
    <property type="entry name" value="HISTIDINOL-PHOSPHATE AMINOTRANSFERASE"/>
    <property type="match status" value="1"/>
</dbReference>
<dbReference type="PANTHER" id="PTHR43643">
    <property type="entry name" value="HISTIDINOL-PHOSPHATE AMINOTRANSFERASE 2"/>
    <property type="match status" value="1"/>
</dbReference>
<gene>
    <name evidence="9" type="primary">hisC</name>
    <name evidence="11" type="ORF">SAMN05421732_101437</name>
</gene>
<comment type="similarity">
    <text evidence="3 9">Belongs to the class-II pyridoxal-phosphate-dependent aminotransferase family. Histidinol-phosphate aminotransferase subfamily.</text>
</comment>
<feature type="modified residue" description="N6-(pyridoxal phosphate)lysine" evidence="9">
    <location>
        <position position="223"/>
    </location>
</feature>
<comment type="catalytic activity">
    <reaction evidence="8 9">
        <text>L-histidinol phosphate + 2-oxoglutarate = 3-(imidazol-4-yl)-2-oxopropyl phosphate + L-glutamate</text>
        <dbReference type="Rhea" id="RHEA:23744"/>
        <dbReference type="ChEBI" id="CHEBI:16810"/>
        <dbReference type="ChEBI" id="CHEBI:29985"/>
        <dbReference type="ChEBI" id="CHEBI:57766"/>
        <dbReference type="ChEBI" id="CHEBI:57980"/>
        <dbReference type="EC" id="2.6.1.9"/>
    </reaction>
</comment>
<dbReference type="Pfam" id="PF00155">
    <property type="entry name" value="Aminotran_1_2"/>
    <property type="match status" value="1"/>
</dbReference>
<evidence type="ECO:0000256" key="8">
    <source>
        <dbReference type="ARBA" id="ARBA00047481"/>
    </source>
</evidence>
<comment type="pathway">
    <text evidence="2 9">Amino-acid biosynthesis; L-histidine biosynthesis; L-histidine from 5-phospho-alpha-D-ribose 1-diphosphate: step 7/9.</text>
</comment>
<reference evidence="12" key="1">
    <citation type="submission" date="2016-09" db="EMBL/GenBank/DDBJ databases">
        <authorList>
            <person name="Varghese N."/>
            <person name="Submissions S."/>
        </authorList>
    </citation>
    <scope>NUCLEOTIDE SEQUENCE [LARGE SCALE GENOMIC DNA]</scope>
    <source>
        <strain evidence="12">ANC 4667</strain>
    </source>
</reference>
<dbReference type="EC" id="2.6.1.9" evidence="9"/>
<dbReference type="Gene3D" id="3.40.640.10">
    <property type="entry name" value="Type I PLP-dependent aspartate aminotransferase-like (Major domain)"/>
    <property type="match status" value="1"/>
</dbReference>
<evidence type="ECO:0000256" key="5">
    <source>
        <dbReference type="ARBA" id="ARBA00022576"/>
    </source>
</evidence>
<feature type="domain" description="Aminotransferase class I/classII large" evidence="10">
    <location>
        <begin position="32"/>
        <end position="353"/>
    </location>
</feature>
<evidence type="ECO:0000256" key="3">
    <source>
        <dbReference type="ARBA" id="ARBA00007970"/>
    </source>
</evidence>
<dbReference type="RefSeq" id="WP_092818504.1">
    <property type="nucleotide sequence ID" value="NZ_BAABKJ010000006.1"/>
</dbReference>
<accession>A0A1G6GXJ1</accession>
<dbReference type="InterPro" id="IPR015424">
    <property type="entry name" value="PyrdxlP-dep_Trfase"/>
</dbReference>
<dbReference type="HAMAP" id="MF_01023">
    <property type="entry name" value="HisC_aminotrans_2"/>
    <property type="match status" value="1"/>
</dbReference>
<keyword evidence="12" id="KW-1185">Reference proteome</keyword>
<evidence type="ECO:0000256" key="1">
    <source>
        <dbReference type="ARBA" id="ARBA00001933"/>
    </source>
</evidence>
<dbReference type="SUPFAM" id="SSF53383">
    <property type="entry name" value="PLP-dependent transferases"/>
    <property type="match status" value="1"/>
</dbReference>
<name>A0A1G6GXJ1_9GAMM</name>